<proteinExistence type="predicted"/>
<gene>
    <name evidence="1" type="ORF">MPEBLZ_01971</name>
</gene>
<evidence type="ECO:0000313" key="1">
    <source>
        <dbReference type="EMBL" id="KPQ43462.1"/>
    </source>
</evidence>
<dbReference type="EMBL" id="LKCM01000141">
    <property type="protein sequence ID" value="KPQ43462.1"/>
    <property type="molecule type" value="Genomic_DNA"/>
</dbReference>
<organism evidence="1 2">
    <name type="scientific">Candidatus Methanoperedens nitratireducens</name>
    <dbReference type="NCBI Taxonomy" id="1392998"/>
    <lineage>
        <taxon>Archaea</taxon>
        <taxon>Methanobacteriati</taxon>
        <taxon>Methanobacteriota</taxon>
        <taxon>Stenosarchaea group</taxon>
        <taxon>Methanomicrobia</taxon>
        <taxon>Methanosarcinales</taxon>
        <taxon>ANME-2 cluster</taxon>
        <taxon>Candidatus Methanoperedentaceae</taxon>
        <taxon>Candidatus Methanoperedens</taxon>
    </lineage>
</organism>
<name>A0A0P7ZI71_9EURY</name>
<sequence>MDTGFDVRDTSQTSNQFIKSAAFPVDIVGSNVSDGGYSMLMKKTETEKMLINKYAVERSKI</sequence>
<dbReference type="AlphaFoldDB" id="A0A0P7ZI71"/>
<dbReference type="Proteomes" id="UP000050360">
    <property type="component" value="Unassembled WGS sequence"/>
</dbReference>
<comment type="caution">
    <text evidence="1">The sequence shown here is derived from an EMBL/GenBank/DDBJ whole genome shotgun (WGS) entry which is preliminary data.</text>
</comment>
<evidence type="ECO:0000313" key="2">
    <source>
        <dbReference type="Proteomes" id="UP000050360"/>
    </source>
</evidence>
<accession>A0A0P7ZI71</accession>
<protein>
    <submittedName>
        <fullName evidence="1">Uncharacterized protein</fullName>
    </submittedName>
</protein>
<reference evidence="1 2" key="1">
    <citation type="submission" date="2015-09" db="EMBL/GenBank/DDBJ databases">
        <title>A metagenomics-based metabolic model of nitrate-dependent anaerobic oxidation of methane by Methanoperedens-like archaea.</title>
        <authorList>
            <person name="Arshad A."/>
            <person name="Speth D.R."/>
            <person name="De Graaf R.M."/>
            <person name="Op Den Camp H.J."/>
            <person name="Jetten M.S."/>
            <person name="Welte C.U."/>
        </authorList>
    </citation>
    <scope>NUCLEOTIDE SEQUENCE [LARGE SCALE GENOMIC DNA]</scope>
</reference>